<feature type="region of interest" description="Disordered" evidence="1">
    <location>
        <begin position="25"/>
        <end position="57"/>
    </location>
</feature>
<dbReference type="Gene3D" id="3.40.50.300">
    <property type="entry name" value="P-loop containing nucleotide triphosphate hydrolases"/>
    <property type="match status" value="1"/>
</dbReference>
<sequence>MASPPVVPANAPDWVKGWAKENTEFAQQSNAPSVSEASSVAEAPVLNQDEPATPETAPAVSLDADSIGQLGGPHNDFVEPVAHTPKVAWVAPEDQLCDDAKVRLSAKAPNVLTLRARTWKCEMDNMFSPSDKQPDLISTDGAPSATHQDKLLAEHINHQIQAHFDKTSASRGPTTISEYAKRLAQDNPNDWAEYLQAYRQKLLEPDMFALDHAKNVDLARDLLTHVLRDKVKIVCCTPIALEQIVSHTGRQVDFVIIDEAHRMTEAMSPVVMAKCPRASFLLVGDAEQSSPSGPQRATSLLGRMEQSGAILYHLKSNYQSG</sequence>
<dbReference type="Pfam" id="PF13086">
    <property type="entry name" value="AAA_11"/>
    <property type="match status" value="1"/>
</dbReference>
<evidence type="ECO:0000313" key="3">
    <source>
        <dbReference type="EMBL" id="CEG05314.1"/>
    </source>
</evidence>
<dbReference type="SUPFAM" id="SSF52540">
    <property type="entry name" value="P-loop containing nucleoside triphosphate hydrolases"/>
    <property type="match status" value="1"/>
</dbReference>
<proteinExistence type="predicted"/>
<dbReference type="GO" id="GO:0004386">
    <property type="term" value="F:helicase activity"/>
    <property type="evidence" value="ECO:0007669"/>
    <property type="project" value="InterPro"/>
</dbReference>
<dbReference type="InterPro" id="IPR027417">
    <property type="entry name" value="P-loop_NTPase"/>
</dbReference>
<evidence type="ECO:0000256" key="1">
    <source>
        <dbReference type="SAM" id="MobiDB-lite"/>
    </source>
</evidence>
<dbReference type="InterPro" id="IPR041677">
    <property type="entry name" value="DNA2/NAM7_AAA_11"/>
</dbReference>
<feature type="compositionally biased region" description="Low complexity" evidence="1">
    <location>
        <begin position="31"/>
        <end position="45"/>
    </location>
</feature>
<organism evidence="3">
    <name type="scientific">Fusarium clavum</name>
    <dbReference type="NCBI Taxonomy" id="2594811"/>
    <lineage>
        <taxon>Eukaryota</taxon>
        <taxon>Fungi</taxon>
        <taxon>Dikarya</taxon>
        <taxon>Ascomycota</taxon>
        <taxon>Pezizomycotina</taxon>
        <taxon>Sordariomycetes</taxon>
        <taxon>Hypocreomycetidae</taxon>
        <taxon>Hypocreales</taxon>
        <taxon>Nectriaceae</taxon>
        <taxon>Fusarium</taxon>
        <taxon>Fusarium incarnatum-equiseti species complex</taxon>
    </lineage>
</organism>
<dbReference type="AlphaFoldDB" id="A0A090ME27"/>
<reference evidence="3" key="1">
    <citation type="submission" date="2013-05" db="EMBL/GenBank/DDBJ databases">
        <title>Draft genome sequences of six wheat associated Fusarium spp. isolates.</title>
        <authorList>
            <person name="Moolhuijzen P.M."/>
            <person name="Manners J.M."/>
            <person name="Wilcox S."/>
            <person name="Bellgard M.I."/>
            <person name="Gardiner D.M."/>
        </authorList>
    </citation>
    <scope>NUCLEOTIDE SEQUENCE</scope>
    <source>
        <strain evidence="3">CS3069</strain>
    </source>
</reference>
<accession>A0A090ME27</accession>
<evidence type="ECO:0000259" key="2">
    <source>
        <dbReference type="Pfam" id="PF13086"/>
    </source>
</evidence>
<feature type="domain" description="DNA2/NAM7 helicase helicase" evidence="2">
    <location>
        <begin position="191"/>
        <end position="288"/>
    </location>
</feature>
<gene>
    <name evidence="3" type="ORF">BN850_0107980</name>
</gene>
<dbReference type="EMBL" id="CBMI010003591">
    <property type="protein sequence ID" value="CEG05314.1"/>
    <property type="molecule type" value="Genomic_DNA"/>
</dbReference>
<protein>
    <submittedName>
        <fullName evidence="3">WGS project CBMI000000000 data, contig CS3069_c003593</fullName>
    </submittedName>
</protein>
<name>A0A090ME27_9HYPO</name>
<comment type="caution">
    <text evidence="3">The sequence shown here is derived from an EMBL/GenBank/DDBJ whole genome shotgun (WGS) entry which is preliminary data.</text>
</comment>